<dbReference type="RefSeq" id="WP_062278332.1">
    <property type="nucleotide sequence ID" value="NZ_DF968180.1"/>
</dbReference>
<comment type="similarity">
    <text evidence="3 7">Belongs to the PNP/MTAP phosphorylase family.</text>
</comment>
<proteinExistence type="inferred from homology"/>
<sequence length="273" mass="29723">MEHDFAYYQKSADYVKSKIDFQPELAIILGTALGGLADEIENPVIIPYAEIPNFLVSTAPSHAGKLILGRLAGKNVICMSGRFHYYEGYSFEQLSVPVRLFKNLGVQHLILTNAAGAVNKSYHPGDIMIITDHINLMGASPMRGKNLPEFGNRFFDVSSMYDPALRKIAWDCATGSGLTIHEGVYYYFSGPQFETPAEIRAVRVLGADAVGMSTVTESLTAAHCGIPVLAFSVLTNMAAGVLDKPVGGDEVEETAQKVAVLFRAYIKRIVQSI</sequence>
<dbReference type="Proteomes" id="UP000053370">
    <property type="component" value="Unassembled WGS sequence"/>
</dbReference>
<evidence type="ECO:0000313" key="10">
    <source>
        <dbReference type="Proteomes" id="UP000053370"/>
    </source>
</evidence>
<gene>
    <name evidence="9" type="ORF">ATC1_12213</name>
</gene>
<dbReference type="EMBL" id="DF968180">
    <property type="protein sequence ID" value="GAP39679.1"/>
    <property type="molecule type" value="Genomic_DNA"/>
</dbReference>
<dbReference type="OrthoDB" id="1523230at2"/>
<dbReference type="SUPFAM" id="SSF53167">
    <property type="entry name" value="Purine and uridine phosphorylases"/>
    <property type="match status" value="1"/>
</dbReference>
<dbReference type="InterPro" id="IPR000845">
    <property type="entry name" value="Nucleoside_phosphorylase_d"/>
</dbReference>
<dbReference type="EC" id="2.4.2.1" evidence="7"/>
<dbReference type="CDD" id="cd09009">
    <property type="entry name" value="PNP-EcPNPII_like"/>
    <property type="match status" value="1"/>
</dbReference>
<evidence type="ECO:0000256" key="5">
    <source>
        <dbReference type="ARBA" id="ARBA00022679"/>
    </source>
</evidence>
<dbReference type="PATRIC" id="fig|1678840.3.peg.762"/>
<dbReference type="GO" id="GO:0005737">
    <property type="term" value="C:cytoplasm"/>
    <property type="evidence" value="ECO:0007669"/>
    <property type="project" value="TreeGrafter"/>
</dbReference>
<evidence type="ECO:0000256" key="3">
    <source>
        <dbReference type="ARBA" id="ARBA00006751"/>
    </source>
</evidence>
<keyword evidence="5 7" id="KW-0808">Transferase</keyword>
<comment type="catalytic activity">
    <reaction evidence="6">
        <text>a purine 2'-deoxy-D-ribonucleoside + phosphate = a purine nucleobase + 2-deoxy-alpha-D-ribose 1-phosphate</text>
        <dbReference type="Rhea" id="RHEA:36431"/>
        <dbReference type="ChEBI" id="CHEBI:26386"/>
        <dbReference type="ChEBI" id="CHEBI:43474"/>
        <dbReference type="ChEBI" id="CHEBI:57259"/>
        <dbReference type="ChEBI" id="CHEBI:142361"/>
        <dbReference type="EC" id="2.4.2.1"/>
    </reaction>
</comment>
<name>A0A0K8PB02_9CHLR</name>
<dbReference type="AlphaFoldDB" id="A0A0K8PB02"/>
<dbReference type="PANTHER" id="PTHR11904:SF9">
    <property type="entry name" value="PURINE NUCLEOSIDE PHOSPHORYLASE-RELATED"/>
    <property type="match status" value="1"/>
</dbReference>
<dbReference type="NCBIfam" id="TIGR01697">
    <property type="entry name" value="PNPH-PUNA-XAPA"/>
    <property type="match status" value="1"/>
</dbReference>
<dbReference type="UniPathway" id="UPA00606"/>
<comment type="pathway">
    <text evidence="2 7">Purine metabolism; purine nucleoside salvage.</text>
</comment>
<feature type="domain" description="Nucleoside phosphorylase" evidence="8">
    <location>
        <begin position="25"/>
        <end position="270"/>
    </location>
</feature>
<evidence type="ECO:0000259" key="8">
    <source>
        <dbReference type="Pfam" id="PF01048"/>
    </source>
</evidence>
<accession>A0A0K8PB02</accession>
<dbReference type="NCBIfam" id="TIGR01700">
    <property type="entry name" value="PNPH"/>
    <property type="match status" value="1"/>
</dbReference>
<keyword evidence="10" id="KW-1185">Reference proteome</keyword>
<organism evidence="9">
    <name type="scientific">Flexilinea flocculi</name>
    <dbReference type="NCBI Taxonomy" id="1678840"/>
    <lineage>
        <taxon>Bacteria</taxon>
        <taxon>Bacillati</taxon>
        <taxon>Chloroflexota</taxon>
        <taxon>Anaerolineae</taxon>
        <taxon>Anaerolineales</taxon>
        <taxon>Anaerolineaceae</taxon>
        <taxon>Flexilinea</taxon>
    </lineage>
</organism>
<dbReference type="Pfam" id="PF01048">
    <property type="entry name" value="PNP_UDP_1"/>
    <property type="match status" value="1"/>
</dbReference>
<evidence type="ECO:0000313" key="9">
    <source>
        <dbReference type="EMBL" id="GAP39679.1"/>
    </source>
</evidence>
<protein>
    <recommendedName>
        <fullName evidence="7">Purine nucleoside phosphorylase</fullName>
        <ecNumber evidence="7">2.4.2.1</ecNumber>
    </recommendedName>
    <alternativeName>
        <fullName evidence="7">Inosine-guanosine phosphorylase</fullName>
    </alternativeName>
</protein>
<dbReference type="InterPro" id="IPR011270">
    <property type="entry name" value="Pur_Nuc_Pase_Ino/Guo-sp"/>
</dbReference>
<evidence type="ECO:0000256" key="2">
    <source>
        <dbReference type="ARBA" id="ARBA00005058"/>
    </source>
</evidence>
<reference evidence="9" key="1">
    <citation type="journal article" date="2015" name="Genome Announc.">
        <title>Draft Genome Sequence of Anaerolineae Strain TC1, a Novel Isolate from a Methanogenic Wastewater Treatment System.</title>
        <authorList>
            <person name="Matsuura N."/>
            <person name="Tourlousse D.M."/>
            <person name="Sun L."/>
            <person name="Toyonaga M."/>
            <person name="Kuroda K."/>
            <person name="Ohashi A."/>
            <person name="Cruz R."/>
            <person name="Yamaguchi T."/>
            <person name="Sekiguchi Y."/>
        </authorList>
    </citation>
    <scope>NUCLEOTIDE SEQUENCE [LARGE SCALE GENOMIC DNA]</scope>
    <source>
        <strain evidence="9">TC1</strain>
    </source>
</reference>
<dbReference type="GO" id="GO:0009116">
    <property type="term" value="P:nucleoside metabolic process"/>
    <property type="evidence" value="ECO:0007669"/>
    <property type="project" value="InterPro"/>
</dbReference>
<dbReference type="NCBIfam" id="NF006054">
    <property type="entry name" value="PRK08202.1"/>
    <property type="match status" value="1"/>
</dbReference>
<dbReference type="PANTHER" id="PTHR11904">
    <property type="entry name" value="METHYLTHIOADENOSINE/PURINE NUCLEOSIDE PHOSPHORYLASE"/>
    <property type="match status" value="1"/>
</dbReference>
<dbReference type="STRING" id="1678840.ATC1_12213"/>
<evidence type="ECO:0000256" key="7">
    <source>
        <dbReference type="PIRNR" id="PIRNR000477"/>
    </source>
</evidence>
<dbReference type="PIRSF" id="PIRSF000477">
    <property type="entry name" value="PurNPase"/>
    <property type="match status" value="1"/>
</dbReference>
<evidence type="ECO:0000256" key="4">
    <source>
        <dbReference type="ARBA" id="ARBA00022676"/>
    </source>
</evidence>
<evidence type="ECO:0000256" key="1">
    <source>
        <dbReference type="ARBA" id="ARBA00002678"/>
    </source>
</evidence>
<comment type="function">
    <text evidence="1">The purine nucleoside phosphorylases catalyze the phosphorolytic breakdown of the N-glycosidic bond in the beta-(deoxy)ribonucleoside molecules, with the formation of the corresponding free purine bases and pentose-1-phosphate. Cleaves guanosine, inosine, 2'-deoxyguanosine and 2'-deoxyinosine.</text>
</comment>
<dbReference type="InterPro" id="IPR035994">
    <property type="entry name" value="Nucleoside_phosphorylase_sf"/>
</dbReference>
<keyword evidence="4 7" id="KW-0328">Glycosyltransferase</keyword>
<dbReference type="GO" id="GO:0004731">
    <property type="term" value="F:purine-nucleoside phosphorylase activity"/>
    <property type="evidence" value="ECO:0007669"/>
    <property type="project" value="UniProtKB-EC"/>
</dbReference>
<dbReference type="InterPro" id="IPR011268">
    <property type="entry name" value="Purine_phosphorylase"/>
</dbReference>
<evidence type="ECO:0000256" key="6">
    <source>
        <dbReference type="ARBA" id="ARBA00048556"/>
    </source>
</evidence>
<dbReference type="Gene3D" id="3.40.50.1580">
    <property type="entry name" value="Nucleoside phosphorylase domain"/>
    <property type="match status" value="1"/>
</dbReference>